<dbReference type="Proteomes" id="UP000825438">
    <property type="component" value="Chromosome I"/>
</dbReference>
<accession>A0A8F2VZ80</accession>
<proteinExistence type="predicted"/>
<evidence type="ECO:0000256" key="5">
    <source>
        <dbReference type="SAM" id="Coils"/>
    </source>
</evidence>
<dbReference type="InterPro" id="IPR001607">
    <property type="entry name" value="Znf_UBP"/>
</dbReference>
<dbReference type="Pfam" id="PF13639">
    <property type="entry name" value="zf-RING_2"/>
    <property type="match status" value="1"/>
</dbReference>
<dbReference type="GO" id="GO:0008270">
    <property type="term" value="F:zinc ion binding"/>
    <property type="evidence" value="ECO:0007669"/>
    <property type="project" value="UniProtKB-KW"/>
</dbReference>
<dbReference type="Gene3D" id="3.30.40.10">
    <property type="entry name" value="Zinc/RING finger domain, C3HC4 (zinc finger)"/>
    <property type="match status" value="2"/>
</dbReference>
<reference evidence="9" key="1">
    <citation type="submission" date="2021-06" db="EMBL/GenBank/DDBJ databases">
        <title>Candida auris outbreak in lebanese hospital.</title>
        <authorList>
            <person name="Finianos M."/>
        </authorList>
    </citation>
    <scope>NUCLEOTIDE SEQUENCE</scope>
    <source>
        <strain evidence="9">CA7LBN</strain>
    </source>
</reference>
<evidence type="ECO:0000259" key="8">
    <source>
        <dbReference type="PROSITE" id="PS50271"/>
    </source>
</evidence>
<dbReference type="SUPFAM" id="SSF57850">
    <property type="entry name" value="RING/U-box"/>
    <property type="match status" value="2"/>
</dbReference>
<evidence type="ECO:0000313" key="9">
    <source>
        <dbReference type="EMBL" id="QWW22698.1"/>
    </source>
</evidence>
<dbReference type="Gene3D" id="3.40.50.1000">
    <property type="entry name" value="HAD superfamily/HAD-like"/>
    <property type="match status" value="1"/>
</dbReference>
<dbReference type="SMART" id="SM00290">
    <property type="entry name" value="ZnF_UBP"/>
    <property type="match status" value="1"/>
</dbReference>
<dbReference type="SMART" id="SM00184">
    <property type="entry name" value="RING"/>
    <property type="match status" value="1"/>
</dbReference>
<dbReference type="PROSITE" id="PS50271">
    <property type="entry name" value="ZF_UBP"/>
    <property type="match status" value="1"/>
</dbReference>
<dbReference type="AlphaFoldDB" id="A0A8F2VZ80"/>
<organism evidence="9">
    <name type="scientific">Candidozyma auris</name>
    <name type="common">Yeast</name>
    <name type="synonym">Candida auris</name>
    <dbReference type="NCBI Taxonomy" id="498019"/>
    <lineage>
        <taxon>Eukaryota</taxon>
        <taxon>Fungi</taxon>
        <taxon>Dikarya</taxon>
        <taxon>Ascomycota</taxon>
        <taxon>Saccharomycotina</taxon>
        <taxon>Pichiomycetes</taxon>
        <taxon>Metschnikowiaceae</taxon>
        <taxon>Candidozyma</taxon>
    </lineage>
</organism>
<evidence type="ECO:0000256" key="2">
    <source>
        <dbReference type="ARBA" id="ARBA00022771"/>
    </source>
</evidence>
<dbReference type="PANTHER" id="PTHR24007:SF7">
    <property type="entry name" value="BRCA1-ASSOCIATED PROTEIN"/>
    <property type="match status" value="1"/>
</dbReference>
<feature type="domain" description="UBP-type" evidence="8">
    <location>
        <begin position="463"/>
        <end position="592"/>
    </location>
</feature>
<feature type="region of interest" description="Disordered" evidence="6">
    <location>
        <begin position="487"/>
        <end position="509"/>
    </location>
</feature>
<evidence type="ECO:0000256" key="1">
    <source>
        <dbReference type="ARBA" id="ARBA00022723"/>
    </source>
</evidence>
<dbReference type="GO" id="GO:0016567">
    <property type="term" value="P:protein ubiquitination"/>
    <property type="evidence" value="ECO:0007669"/>
    <property type="project" value="TreeGrafter"/>
</dbReference>
<dbReference type="PROSITE" id="PS50089">
    <property type="entry name" value="ZF_RING_2"/>
    <property type="match status" value="1"/>
</dbReference>
<dbReference type="InterPro" id="IPR011422">
    <property type="entry name" value="BRAP2/ETP1_RRM"/>
</dbReference>
<dbReference type="InterPro" id="IPR001841">
    <property type="entry name" value="Znf_RING"/>
</dbReference>
<gene>
    <name evidence="9" type="ORF">CA7LBN_001444</name>
</gene>
<sequence>MDGTLINTEDIYTEAATETLALFGKGPLTWDIKIDLQGRPGPEAAQKVVDFFELPVTREEFMKKSYEVQDTKWHRSEFLPGALDLLKYLKEHDIPMGLATSSNTANYLKKTAHLSEGFALFDGHIVTGDDERIPPGRGKPQPDIWYVCLKSINDGREKEGLEPIKIEECLIFEDGIPGVISGQNARGHVIWIPHPKALEELKGKEKDIIANGGEIIESLEEFDKEKFDTSENSVGSPKKIGSDYRCSPISVVSIDPPAMQADSSPNVPLKAKQLGEGVIRLFRDFDDDEDDSSSKAVVTNTNDQTMLSILALPTYFTATDLLGYIGDHYLDSITHIRILKSEKANRFLVLLKFNDVLRAAEFQYHFDGKPFNSMEPEACHVVYVKSVVAEGSTKLAAKDTLIPFLLEDPFTSQTENNNTPVELPTCPVCLERLDFEISGLLTIPCQHTFHSTCLSKWSDDTCPICRYTNSVSNQNIKRSVRRLSQINSRIQQQQSSHQHEGEGSSSRNSTTDHCVDCSATTNLWVCLICGNLGCDRYAPEQHSLKHFVETGHCFAMELSTSRIWDYAGDRYVHRLVTTEEDGKIVELPEKDDTKSTKDQSNDEYSELLLSQLISQREYYELLLHEKSNNVARRGSSNEVNSSRVTELESKVSELSEQVKKLTSSVIPALNRKIDIKEKSLKIAASELNEANVLNEGLSNKVDYLIQENEKLKTEREDLSEQVRDLMFYLESQAKFKDQPAEVKEGQVIMKPKKKSNIKKK</sequence>
<dbReference type="InterPro" id="IPR047243">
    <property type="entry name" value="RING-H2_BRAP2"/>
</dbReference>
<dbReference type="InterPro" id="IPR023198">
    <property type="entry name" value="PGP-like_dom2"/>
</dbReference>
<evidence type="ECO:0000256" key="6">
    <source>
        <dbReference type="SAM" id="MobiDB-lite"/>
    </source>
</evidence>
<dbReference type="GO" id="GO:0061630">
    <property type="term" value="F:ubiquitin protein ligase activity"/>
    <property type="evidence" value="ECO:0007669"/>
    <property type="project" value="TreeGrafter"/>
</dbReference>
<dbReference type="Pfam" id="PF02148">
    <property type="entry name" value="zf-UBP"/>
    <property type="match status" value="1"/>
</dbReference>
<dbReference type="GO" id="GO:0005737">
    <property type="term" value="C:cytoplasm"/>
    <property type="evidence" value="ECO:0007669"/>
    <property type="project" value="TreeGrafter"/>
</dbReference>
<dbReference type="InterPro" id="IPR036412">
    <property type="entry name" value="HAD-like_sf"/>
</dbReference>
<keyword evidence="5" id="KW-0175">Coiled coil</keyword>
<dbReference type="SUPFAM" id="SSF56784">
    <property type="entry name" value="HAD-like"/>
    <property type="match status" value="1"/>
</dbReference>
<keyword evidence="1" id="KW-0479">Metal-binding</keyword>
<feature type="domain" description="RING-type" evidence="7">
    <location>
        <begin position="426"/>
        <end position="466"/>
    </location>
</feature>
<dbReference type="InterPro" id="IPR023214">
    <property type="entry name" value="HAD_sf"/>
</dbReference>
<dbReference type="Pfam" id="PF00702">
    <property type="entry name" value="Hydrolase"/>
    <property type="match status" value="1"/>
</dbReference>
<evidence type="ECO:0000256" key="4">
    <source>
        <dbReference type="PROSITE-ProRule" id="PRU00502"/>
    </source>
</evidence>
<dbReference type="PANTHER" id="PTHR24007">
    <property type="entry name" value="BRCA1-ASSOCIATED PROTEIN"/>
    <property type="match status" value="1"/>
</dbReference>
<dbReference type="EMBL" id="CP076749">
    <property type="protein sequence ID" value="QWW22698.1"/>
    <property type="molecule type" value="Genomic_DNA"/>
</dbReference>
<protein>
    <submittedName>
        <fullName evidence="9">Uncharacterized protein</fullName>
    </submittedName>
</protein>
<evidence type="ECO:0000259" key="7">
    <source>
        <dbReference type="PROSITE" id="PS50089"/>
    </source>
</evidence>
<dbReference type="CDD" id="cd16457">
    <property type="entry name" value="RING-H2_BRAP2"/>
    <property type="match status" value="1"/>
</dbReference>
<dbReference type="InterPro" id="IPR013083">
    <property type="entry name" value="Znf_RING/FYVE/PHD"/>
</dbReference>
<dbReference type="Pfam" id="PF07576">
    <property type="entry name" value="BRAP2"/>
    <property type="match status" value="1"/>
</dbReference>
<name>A0A8F2VZ80_CANAR</name>
<keyword evidence="3" id="KW-0862">Zinc</keyword>
<feature type="coiled-coil region" evidence="5">
    <location>
        <begin position="694"/>
        <end position="721"/>
    </location>
</feature>
<dbReference type="GO" id="GO:0007265">
    <property type="term" value="P:Ras protein signal transduction"/>
    <property type="evidence" value="ECO:0007669"/>
    <property type="project" value="TreeGrafter"/>
</dbReference>
<dbReference type="FunFam" id="1.10.150.240:FF:000001">
    <property type="entry name" value="Haloacid dehalogenase-like hydrolase domain"/>
    <property type="match status" value="1"/>
</dbReference>
<keyword evidence="2 4" id="KW-0863">Zinc-finger</keyword>
<feature type="compositionally biased region" description="Low complexity" evidence="6">
    <location>
        <begin position="487"/>
        <end position="496"/>
    </location>
</feature>
<evidence type="ECO:0000256" key="3">
    <source>
        <dbReference type="ARBA" id="ARBA00022833"/>
    </source>
</evidence>
<dbReference type="Gene3D" id="1.10.150.240">
    <property type="entry name" value="Putative phosphatase, domain 2"/>
    <property type="match status" value="1"/>
</dbReference>